<accession>A0A2V3J6H1</accession>
<keyword evidence="1" id="KW-0812">Transmembrane</keyword>
<evidence type="ECO:0000313" key="3">
    <source>
        <dbReference type="Proteomes" id="UP000247409"/>
    </source>
</evidence>
<dbReference type="EMBL" id="NBIV01000001">
    <property type="protein sequence ID" value="PXF50005.1"/>
    <property type="molecule type" value="Genomic_DNA"/>
</dbReference>
<reference evidence="2 3" key="1">
    <citation type="journal article" date="2018" name="Mol. Biol. Evol.">
        <title>Analysis of the draft genome of the red seaweed Gracilariopsis chorda provides insights into genome size evolution in Rhodophyta.</title>
        <authorList>
            <person name="Lee J."/>
            <person name="Yang E.C."/>
            <person name="Graf L."/>
            <person name="Yang J.H."/>
            <person name="Qiu H."/>
            <person name="Zel Zion U."/>
            <person name="Chan C.X."/>
            <person name="Stephens T.G."/>
            <person name="Weber A.P.M."/>
            <person name="Boo G.H."/>
            <person name="Boo S.M."/>
            <person name="Kim K.M."/>
            <person name="Shin Y."/>
            <person name="Jung M."/>
            <person name="Lee S.J."/>
            <person name="Yim H.S."/>
            <person name="Lee J.H."/>
            <person name="Bhattacharya D."/>
            <person name="Yoon H.S."/>
        </authorList>
    </citation>
    <scope>NUCLEOTIDE SEQUENCE [LARGE SCALE GENOMIC DNA]</scope>
    <source>
        <strain evidence="2 3">SKKU-2015</strain>
        <tissue evidence="2">Whole body</tissue>
    </source>
</reference>
<feature type="transmembrane region" description="Helical" evidence="1">
    <location>
        <begin position="430"/>
        <end position="451"/>
    </location>
</feature>
<name>A0A2V3J6H1_9FLOR</name>
<dbReference type="OrthoDB" id="10448171at2759"/>
<evidence type="ECO:0000313" key="2">
    <source>
        <dbReference type="EMBL" id="PXF50005.1"/>
    </source>
</evidence>
<proteinExistence type="predicted"/>
<keyword evidence="1" id="KW-1133">Transmembrane helix</keyword>
<protein>
    <submittedName>
        <fullName evidence="2">Uncharacterized protein</fullName>
    </submittedName>
</protein>
<evidence type="ECO:0000256" key="1">
    <source>
        <dbReference type="SAM" id="Phobius"/>
    </source>
</evidence>
<dbReference type="Proteomes" id="UP000247409">
    <property type="component" value="Unassembled WGS sequence"/>
</dbReference>
<comment type="caution">
    <text evidence="2">The sequence shown here is derived from an EMBL/GenBank/DDBJ whole genome shotgun (WGS) entry which is preliminary data.</text>
</comment>
<gene>
    <name evidence="2" type="ORF">BWQ96_00165</name>
</gene>
<dbReference type="AlphaFoldDB" id="A0A2V3J6H1"/>
<keyword evidence="3" id="KW-1185">Reference proteome</keyword>
<organism evidence="2 3">
    <name type="scientific">Gracilariopsis chorda</name>
    <dbReference type="NCBI Taxonomy" id="448386"/>
    <lineage>
        <taxon>Eukaryota</taxon>
        <taxon>Rhodophyta</taxon>
        <taxon>Florideophyceae</taxon>
        <taxon>Rhodymeniophycidae</taxon>
        <taxon>Gracilariales</taxon>
        <taxon>Gracilariaceae</taxon>
        <taxon>Gracilariopsis</taxon>
    </lineage>
</organism>
<keyword evidence="1" id="KW-0472">Membrane</keyword>
<sequence>MINAIRMRGLRRFIFSSFTPGIVLIALATLTQSQLVEVPPPDPPPDIQTGYSAFALSISFISSLLGFAPEVVQGMKAILSQNLGIPLEHWVYSSGRVVDATTSLFAVTLDVIVPMEEIKHGESLTRKFISSGQLDEEFATIGLSGMMFTLTDQEIVEEGTPTPKVPKSDLSELVDALPPLHEGEELSRLLDLYVVSPTIYFTPVLKEAIRWFAGNETNTLTDPSSWYLPELTVLNSTRGQYIATLVHVGNIGEADMVLNQSAAYVAHGGLTQALLESGARDVNITLLPRVKLAKPEEDPSIDSDLISVDILFRMSAPISGITNEVVEIMKARCADITETQQAAWRLKYVAPEVEENVNGPFITDLGVIVPKTQKVETVRLVAGLVRSRALDHGLWEGGHTDVRVRLRPRLTPFKSNGSGGNAIQSTAATVAASIAGMLIVVCIGAGILCLLPREGNFGPVRSFLAEVDKSGKVWPFRR</sequence>